<name>A0A7Z0BUI0_9SPHN</name>
<sequence>MAGNRLTNRLEALEAIDGRPIFRVLGPDDPEPVASKDVIWIRTGVPRPECTPCD</sequence>
<dbReference type="AlphaFoldDB" id="A0A7Z0BUI0"/>
<keyword evidence="2" id="KW-1185">Reference proteome</keyword>
<organism evidence="1 2">
    <name type="scientific">Novosphingobium marinum</name>
    <dbReference type="NCBI Taxonomy" id="1514948"/>
    <lineage>
        <taxon>Bacteria</taxon>
        <taxon>Pseudomonadati</taxon>
        <taxon>Pseudomonadota</taxon>
        <taxon>Alphaproteobacteria</taxon>
        <taxon>Sphingomonadales</taxon>
        <taxon>Sphingomonadaceae</taxon>
        <taxon>Novosphingobium</taxon>
    </lineage>
</organism>
<accession>A0A7Z0BUI0</accession>
<dbReference type="Proteomes" id="UP000522081">
    <property type="component" value="Unassembled WGS sequence"/>
</dbReference>
<protein>
    <submittedName>
        <fullName evidence="1">Uncharacterized protein</fullName>
    </submittedName>
</protein>
<proteinExistence type="predicted"/>
<dbReference type="EMBL" id="JACBZF010000004">
    <property type="protein sequence ID" value="NYH96289.1"/>
    <property type="molecule type" value="Genomic_DNA"/>
</dbReference>
<comment type="caution">
    <text evidence="1">The sequence shown here is derived from an EMBL/GenBank/DDBJ whole genome shotgun (WGS) entry which is preliminary data.</text>
</comment>
<evidence type="ECO:0000313" key="2">
    <source>
        <dbReference type="Proteomes" id="UP000522081"/>
    </source>
</evidence>
<reference evidence="1 2" key="1">
    <citation type="submission" date="2020-07" db="EMBL/GenBank/DDBJ databases">
        <title>Genomic Encyclopedia of Type Strains, Phase IV (KMG-IV): sequencing the most valuable type-strain genomes for metagenomic binning, comparative biology and taxonomic classification.</title>
        <authorList>
            <person name="Goeker M."/>
        </authorList>
    </citation>
    <scope>NUCLEOTIDE SEQUENCE [LARGE SCALE GENOMIC DNA]</scope>
    <source>
        <strain evidence="1 2">DSM 29043</strain>
    </source>
</reference>
<gene>
    <name evidence="1" type="ORF">FHS75_002621</name>
</gene>
<evidence type="ECO:0000313" key="1">
    <source>
        <dbReference type="EMBL" id="NYH96289.1"/>
    </source>
</evidence>
<dbReference type="RefSeq" id="WP_179408107.1">
    <property type="nucleotide sequence ID" value="NZ_BMGF01000004.1"/>
</dbReference>